<dbReference type="OrthoDB" id="10639422at2759"/>
<gene>
    <name evidence="2" type="ORF">BDEG_23015</name>
</gene>
<dbReference type="Proteomes" id="UP000077115">
    <property type="component" value="Unassembled WGS sequence"/>
</dbReference>
<organism evidence="2 3">
    <name type="scientific">Batrachochytrium dendrobatidis (strain JEL423)</name>
    <dbReference type="NCBI Taxonomy" id="403673"/>
    <lineage>
        <taxon>Eukaryota</taxon>
        <taxon>Fungi</taxon>
        <taxon>Fungi incertae sedis</taxon>
        <taxon>Chytridiomycota</taxon>
        <taxon>Chytridiomycota incertae sedis</taxon>
        <taxon>Chytridiomycetes</taxon>
        <taxon>Rhizophydiales</taxon>
        <taxon>Rhizophydiales incertae sedis</taxon>
        <taxon>Batrachochytrium</taxon>
    </lineage>
</organism>
<sequence>MDIIEQAIHNVKLQLGVLPISREIAEEILRSDSNSYQSQLLQHIATDSFGAAIPLNHSSLFTDAAKPHIKNTSSHGSTLEQGSDESAANMPKINSDNSTTSGSTSEIPKTNPDPPKKNVTQHSQVTHKAWDPATRNQVFIIRQIYTEYRETITSNLTKTWLSMRNSMLQHASLLPVPDETIIQFDENMKKFISRQILILQYESLRHIMRLVASPIPIGYDVSSESIKTNEEMNRLRVQAFMPPGSDLLLNYSQVVLLESSFAVSQTHSKLEKKRLAYLTGLRIGDVSRWFEMKRVSKASGQMYRVEAKLAMSYCNFDMGSTSTAISNAINNYITPPTVNMNTLVSLGIPSTNTFGHSIAWCDPVQAAMQPLPSYRTSNQSTLDVLQDQQPIVSSDSTHDIQVDVMSAMPSLTGLHTSLFPHAPLMFMDPSLLEQCGQQEFYPNPQNEHVTLAKVPFYWNFTKS</sequence>
<evidence type="ECO:0008006" key="4">
    <source>
        <dbReference type="Google" id="ProtNLM"/>
    </source>
</evidence>
<proteinExistence type="predicted"/>
<dbReference type="InterPro" id="IPR009057">
    <property type="entry name" value="Homeodomain-like_sf"/>
</dbReference>
<evidence type="ECO:0000313" key="2">
    <source>
        <dbReference type="EMBL" id="OAJ39146.1"/>
    </source>
</evidence>
<accession>A0A177WH93</accession>
<feature type="region of interest" description="Disordered" evidence="1">
    <location>
        <begin position="67"/>
        <end position="128"/>
    </location>
</feature>
<name>A0A177WH93_BATDL</name>
<feature type="compositionally biased region" description="Polar residues" evidence="1">
    <location>
        <begin position="70"/>
        <end position="97"/>
    </location>
</feature>
<evidence type="ECO:0000313" key="3">
    <source>
        <dbReference type="Proteomes" id="UP000077115"/>
    </source>
</evidence>
<protein>
    <recommendedName>
        <fullName evidence="4">Homeobox domain-containing protein</fullName>
    </recommendedName>
</protein>
<dbReference type="VEuPathDB" id="FungiDB:BDEG_23015"/>
<dbReference type="SUPFAM" id="SSF46689">
    <property type="entry name" value="Homeodomain-like"/>
    <property type="match status" value="1"/>
</dbReference>
<evidence type="ECO:0000256" key="1">
    <source>
        <dbReference type="SAM" id="MobiDB-lite"/>
    </source>
</evidence>
<reference evidence="2 3" key="1">
    <citation type="submission" date="2006-10" db="EMBL/GenBank/DDBJ databases">
        <title>The Genome Sequence of Batrachochytrium dendrobatidis JEL423.</title>
        <authorList>
            <consortium name="The Broad Institute Genome Sequencing Platform"/>
            <person name="Birren B."/>
            <person name="Lander E."/>
            <person name="Galagan J."/>
            <person name="Cuomo C."/>
            <person name="Devon K."/>
            <person name="Jaffe D."/>
            <person name="Butler J."/>
            <person name="Alvarez P."/>
            <person name="Gnerre S."/>
            <person name="Grabherr M."/>
            <person name="Kleber M."/>
            <person name="Mauceli E."/>
            <person name="Brockman W."/>
            <person name="Young S."/>
            <person name="LaButti K."/>
            <person name="Sykes S."/>
            <person name="DeCaprio D."/>
            <person name="Crawford M."/>
            <person name="Koehrsen M."/>
            <person name="Engels R."/>
            <person name="Montgomery P."/>
            <person name="Pearson M."/>
            <person name="Howarth C."/>
            <person name="Larson L."/>
            <person name="White J."/>
            <person name="O'Leary S."/>
            <person name="Kodira C."/>
            <person name="Zeng Q."/>
            <person name="Yandava C."/>
            <person name="Alvarado L."/>
            <person name="Longcore J."/>
            <person name="James T."/>
        </authorList>
    </citation>
    <scope>NUCLEOTIDE SEQUENCE [LARGE SCALE GENOMIC DNA]</scope>
    <source>
        <strain evidence="2 3">JEL423</strain>
    </source>
</reference>
<reference evidence="2 3" key="2">
    <citation type="submission" date="2016-05" db="EMBL/GenBank/DDBJ databases">
        <title>Lineage-specific infection strategies underlie the spectrum of fungal disease in amphibians.</title>
        <authorList>
            <person name="Cuomo C.A."/>
            <person name="Farrer R.A."/>
            <person name="James T."/>
            <person name="Longcore J."/>
            <person name="Birren B."/>
        </authorList>
    </citation>
    <scope>NUCLEOTIDE SEQUENCE [LARGE SCALE GENOMIC DNA]</scope>
    <source>
        <strain evidence="2 3">JEL423</strain>
    </source>
</reference>
<dbReference type="EMBL" id="DS022302">
    <property type="protein sequence ID" value="OAJ39146.1"/>
    <property type="molecule type" value="Genomic_DNA"/>
</dbReference>
<dbReference type="Gene3D" id="1.10.10.60">
    <property type="entry name" value="Homeodomain-like"/>
    <property type="match status" value="1"/>
</dbReference>
<dbReference type="AlphaFoldDB" id="A0A177WH93"/>